<accession>A0A0R3TK33</accession>
<dbReference type="InterPro" id="IPR055374">
    <property type="entry name" value="Ribophorin_II_3rd"/>
</dbReference>
<feature type="transmembrane region" description="Helical" evidence="12">
    <location>
        <begin position="649"/>
        <end position="665"/>
    </location>
</feature>
<evidence type="ECO:0000259" key="14">
    <source>
        <dbReference type="Pfam" id="PF23860"/>
    </source>
</evidence>
<comment type="function">
    <text evidence="1 12">Subunit of the oligosaccharyl transferase (OST) complex that catalyzes the initial transfer of a defined glycan (Glc(3)Man(9)GlcNAc(2) in eukaryotes) from the lipid carrier dolichol-pyrophosphate to an asparagine residue within an Asn-X-Ser/Thr consensus motif in nascent polypeptide chains, the first step in protein N-glycosylation. N-glycosylation occurs cotranslationally and the complex associates with the Sec61 complex at the channel-forming translocon complex that mediates protein translocation across the endoplasmic reticulum (ER). All subunits are required for a maximal enzyme activity.</text>
</comment>
<keyword evidence="8 12" id="KW-0256">Endoplasmic reticulum</keyword>
<feature type="transmembrane region" description="Helical" evidence="12">
    <location>
        <begin position="616"/>
        <end position="637"/>
    </location>
</feature>
<evidence type="ECO:0000313" key="17">
    <source>
        <dbReference type="Proteomes" id="UP000278807"/>
    </source>
</evidence>
<dbReference type="PANTHER" id="PTHR12640">
    <property type="entry name" value="RIBOPHORIN II"/>
    <property type="match status" value="1"/>
</dbReference>
<feature type="transmembrane region" description="Helical" evidence="12">
    <location>
        <begin position="584"/>
        <end position="604"/>
    </location>
</feature>
<dbReference type="InterPro" id="IPR056790">
    <property type="entry name" value="Ribophorin_II_C"/>
</dbReference>
<feature type="chain" id="PRO_5043073536" description="Dolichyl-diphosphooligosaccharide--protein glycosyltransferase subunit 2" evidence="12">
    <location>
        <begin position="18"/>
        <end position="676"/>
    </location>
</feature>
<dbReference type="OrthoDB" id="432292at2759"/>
<evidence type="ECO:0000313" key="16">
    <source>
        <dbReference type="EMBL" id="VDO03347.1"/>
    </source>
</evidence>
<evidence type="ECO:0000256" key="4">
    <source>
        <dbReference type="ARBA" id="ARBA00009038"/>
    </source>
</evidence>
<evidence type="ECO:0000256" key="12">
    <source>
        <dbReference type="RuleBase" id="RU366029"/>
    </source>
</evidence>
<keyword evidence="9 12" id="KW-1133">Transmembrane helix</keyword>
<dbReference type="Pfam" id="PF25147">
    <property type="entry name" value="Ribophorin_II_C"/>
    <property type="match status" value="1"/>
</dbReference>
<proteinExistence type="inferred from homology"/>
<evidence type="ECO:0000256" key="11">
    <source>
        <dbReference type="ARBA" id="ARBA00046750"/>
    </source>
</evidence>
<keyword evidence="17" id="KW-1185">Reference proteome</keyword>
<sequence>MVKPLLFVVFVAVAAFAALKEDSSTLALPTGALNAQDKQHFKNVFSNFMKDNIKEAHYAHIGGSVFDVKSLEGVSCDTLKPYFDSPDLEMQYYALSAAWGVKSCTPKISQPNRLIEALKRENLTADNLYYIVASASLADVPIDKMEVLKLLKKFAARETSPSSLSSILASAALVKGATEQELEAFSHLVKKITEQADEADGNILFFERGAYTTAFAIESIFHFSAAIKKAPTLTEQEVIKFYNFLYERRRAHHIRTSARLASAFKILATNSFMNPVAVYGATASERAGDSGILITSSRRLQLRFFDVLGNQLDAGVVVQAGSLIPISEGAKPLGHAGELKRSKDMFELDLAKIGTLPCGRYRLELTVTQKEMNLVGVSKAMIPLRVVSPVKVNKAHLKVQDASRTLLDAALNYPGKAEFVRMQQSARLRFTFVLEDGVTATTLSAPIPQQAFIQLTNSKTSQTITFLTKRSTTDGTHAFTLGLESAAQDFDYVSGLYRMEVLVGDSLIESPIVWHVADLDLQFPAHGDLSKSAAYDSEDVARLTVASQAARKRSVHPLIGEAPRSNKPLLEHTFRTPEPRPSNLLAYTFTGLCCAPLVILIFVWPIMGANLSNMPCTLSGLLFHLGLGAIFALYLVYWCQLNMFVTLKYLFYLGVFTFVTGNRLLRQLVTRRKAQE</sequence>
<name>A0A0R3TK33_RODNA</name>
<dbReference type="Pfam" id="PF23860">
    <property type="entry name" value="Ribophorin_II_3rd"/>
    <property type="match status" value="1"/>
</dbReference>
<evidence type="ECO:0000259" key="15">
    <source>
        <dbReference type="Pfam" id="PF25147"/>
    </source>
</evidence>
<dbReference type="InterPro" id="IPR055373">
    <property type="entry name" value="Ribophorin_II_N"/>
</dbReference>
<dbReference type="Pfam" id="PF05817">
    <property type="entry name" value="Ribophorin_II"/>
    <property type="match status" value="1"/>
</dbReference>
<comment type="pathway">
    <text evidence="3 12">Protein modification; protein glycosylation.</text>
</comment>
<evidence type="ECO:0000256" key="2">
    <source>
        <dbReference type="ARBA" id="ARBA00004477"/>
    </source>
</evidence>
<evidence type="ECO:0000256" key="5">
    <source>
        <dbReference type="ARBA" id="ARBA00017612"/>
    </source>
</evidence>
<comment type="subunit">
    <text evidence="11">Component of the oligosaccharyltransferase (OST) complex. OST exists in two different complex forms which contain common core subunits RPN1, RPN2, OST48, OST4, DAD1 and TMEM258, either STT3A or STT3B as catalytic subunits, and form-specific accessory subunits. STT3A complex assembly occurs through the formation of 3 subcomplexes. Subcomplex 1 contains RPN1 and TMEM258, subcomplex 2 contains the STT3A-specific subunits STT3A, DC2/OSTC, and KCP2 as well as the core subunit OST4, and subcomplex 3 contains RPN2, DAD1, and OST48. The STT3A complex can form stable complexes with the Sec61 complex or with both the Sec61 and TRAP complexes. Interacts with DDI2. Interacts with TMEM35A/NACHO.</text>
</comment>
<reference evidence="18" key="1">
    <citation type="submission" date="2016-04" db="UniProtKB">
        <authorList>
            <consortium name="WormBaseParasite"/>
        </authorList>
    </citation>
    <scope>IDENTIFICATION</scope>
</reference>
<dbReference type="AlphaFoldDB" id="A0A0R3TK33"/>
<evidence type="ECO:0000256" key="9">
    <source>
        <dbReference type="ARBA" id="ARBA00022989"/>
    </source>
</evidence>
<evidence type="ECO:0000313" key="18">
    <source>
        <dbReference type="WBParaSite" id="HNAJ_0000749101-mRNA-1"/>
    </source>
</evidence>
<dbReference type="GO" id="GO:0006487">
    <property type="term" value="P:protein N-linked glycosylation"/>
    <property type="evidence" value="ECO:0007669"/>
    <property type="project" value="UniProtKB-UniRule"/>
</dbReference>
<evidence type="ECO:0000259" key="13">
    <source>
        <dbReference type="Pfam" id="PF05817"/>
    </source>
</evidence>
<feature type="domain" description="Ribophorin II C-terminal" evidence="15">
    <location>
        <begin position="574"/>
        <end position="672"/>
    </location>
</feature>
<dbReference type="WBParaSite" id="HNAJ_0000749101-mRNA-1">
    <property type="protein sequence ID" value="HNAJ_0000749101-mRNA-1"/>
    <property type="gene ID" value="HNAJ_0000749101"/>
</dbReference>
<organism evidence="18">
    <name type="scientific">Rodentolepis nana</name>
    <name type="common">Dwarf tapeworm</name>
    <name type="synonym">Hymenolepis nana</name>
    <dbReference type="NCBI Taxonomy" id="102285"/>
    <lineage>
        <taxon>Eukaryota</taxon>
        <taxon>Metazoa</taxon>
        <taxon>Spiralia</taxon>
        <taxon>Lophotrochozoa</taxon>
        <taxon>Platyhelminthes</taxon>
        <taxon>Cestoda</taxon>
        <taxon>Eucestoda</taxon>
        <taxon>Cyclophyllidea</taxon>
        <taxon>Hymenolepididae</taxon>
        <taxon>Rodentolepis</taxon>
    </lineage>
</organism>
<gene>
    <name evidence="16" type="ORF">HNAJ_LOCUS7487</name>
</gene>
<protein>
    <recommendedName>
        <fullName evidence="5 12">Dolichyl-diphosphooligosaccharide--protein glycosyltransferase subunit 2</fullName>
    </recommendedName>
    <alternativeName>
        <fullName evidence="12">Ribophorin-2</fullName>
    </alternativeName>
</protein>
<dbReference type="InterPro" id="IPR008814">
    <property type="entry name" value="Swp1"/>
</dbReference>
<dbReference type="GO" id="GO:0008250">
    <property type="term" value="C:oligosaccharyltransferase complex"/>
    <property type="evidence" value="ECO:0007669"/>
    <property type="project" value="UniProtKB-UniRule"/>
</dbReference>
<keyword evidence="10 12" id="KW-0472">Membrane</keyword>
<dbReference type="Proteomes" id="UP000278807">
    <property type="component" value="Unassembled WGS sequence"/>
</dbReference>
<evidence type="ECO:0000256" key="10">
    <source>
        <dbReference type="ARBA" id="ARBA00023136"/>
    </source>
</evidence>
<comment type="subcellular location">
    <subcellularLocation>
        <location evidence="2 12">Endoplasmic reticulum membrane</location>
        <topology evidence="2 12">Multi-pass membrane protein</topology>
    </subcellularLocation>
</comment>
<keyword evidence="7 12" id="KW-0732">Signal</keyword>
<evidence type="ECO:0000256" key="1">
    <source>
        <dbReference type="ARBA" id="ARBA00002791"/>
    </source>
</evidence>
<dbReference type="PANTHER" id="PTHR12640:SF0">
    <property type="entry name" value="DOLICHYL-DIPHOSPHOOLIGOSACCHARIDE--PROTEIN GLYCOSYLTRANSFERASE SUBUNIT 2"/>
    <property type="match status" value="1"/>
</dbReference>
<evidence type="ECO:0000256" key="7">
    <source>
        <dbReference type="ARBA" id="ARBA00022729"/>
    </source>
</evidence>
<keyword evidence="6 12" id="KW-0812">Transmembrane</keyword>
<evidence type="ECO:0000256" key="6">
    <source>
        <dbReference type="ARBA" id="ARBA00022692"/>
    </source>
</evidence>
<feature type="domain" description="Ribophorin II third" evidence="14">
    <location>
        <begin position="408"/>
        <end position="521"/>
    </location>
</feature>
<reference evidence="16 17" key="2">
    <citation type="submission" date="2018-11" db="EMBL/GenBank/DDBJ databases">
        <authorList>
            <consortium name="Pathogen Informatics"/>
        </authorList>
    </citation>
    <scope>NUCLEOTIDE SEQUENCE [LARGE SCALE GENOMIC DNA]</scope>
</reference>
<feature type="signal peptide" evidence="12">
    <location>
        <begin position="1"/>
        <end position="17"/>
    </location>
</feature>
<dbReference type="STRING" id="102285.A0A0R3TK33"/>
<comment type="similarity">
    <text evidence="4 12">Belongs to the SWP1 family.</text>
</comment>
<evidence type="ECO:0000256" key="8">
    <source>
        <dbReference type="ARBA" id="ARBA00022824"/>
    </source>
</evidence>
<dbReference type="UniPathway" id="UPA00378"/>
<evidence type="ECO:0000256" key="3">
    <source>
        <dbReference type="ARBA" id="ARBA00004922"/>
    </source>
</evidence>
<feature type="domain" description="Ribophorin II N-terminal" evidence="13">
    <location>
        <begin position="33"/>
        <end position="268"/>
    </location>
</feature>
<dbReference type="EMBL" id="UZAE01012063">
    <property type="protein sequence ID" value="VDO03347.1"/>
    <property type="molecule type" value="Genomic_DNA"/>
</dbReference>